<keyword evidence="3" id="KW-1185">Reference proteome</keyword>
<sequence>MTELKTLVKKLDEIKEVWQIYEIFESEKKKFNEEFEKLKEDKEQIIETFNEISAKNAMLLAQNKELEEKNKELESLITQKENDINNAPTQPIIKDQTINIKALEKIQNSIQTTLNSIKIELPGEIIAEQKLEISYKQHQKLLANPAKPYVKLELAQNLYDQLKIFQTMLKTLQKISESLREEISQIKNV</sequence>
<reference evidence="2 3" key="1">
    <citation type="submission" date="2023-01" db="EMBL/GenBank/DDBJ databases">
        <title>Description of Helicobacter ibis sp. nov. isolated from faecal droppings of black-faced ibis (Theristicus melanopis).</title>
        <authorList>
            <person name="Lopez-Cantillo M."/>
            <person name="Vidal-Veuthey B."/>
            <person name="Mella A."/>
            <person name="De La Haba R."/>
            <person name="Collado L."/>
        </authorList>
    </citation>
    <scope>NUCLEOTIDE SEQUENCE [LARGE SCALE GENOMIC DNA]</scope>
    <source>
        <strain evidence="2 3">A82</strain>
    </source>
</reference>
<keyword evidence="1" id="KW-0175">Coiled coil</keyword>
<accession>A0ABT4VC50</accession>
<protein>
    <submittedName>
        <fullName evidence="2">Uncharacterized protein</fullName>
    </submittedName>
</protein>
<dbReference type="RefSeq" id="WP_271020572.1">
    <property type="nucleotide sequence ID" value="NZ_JAQHXR010000001.1"/>
</dbReference>
<dbReference type="Proteomes" id="UP001210261">
    <property type="component" value="Unassembled WGS sequence"/>
</dbReference>
<evidence type="ECO:0000313" key="3">
    <source>
        <dbReference type="Proteomes" id="UP001210261"/>
    </source>
</evidence>
<feature type="coiled-coil region" evidence="1">
    <location>
        <begin position="21"/>
        <end position="86"/>
    </location>
</feature>
<evidence type="ECO:0000313" key="2">
    <source>
        <dbReference type="EMBL" id="MDA3968279.1"/>
    </source>
</evidence>
<organism evidence="2 3">
    <name type="scientific">Helicobacter ibis</name>
    <dbReference type="NCBI Taxonomy" id="2962633"/>
    <lineage>
        <taxon>Bacteria</taxon>
        <taxon>Pseudomonadati</taxon>
        <taxon>Campylobacterota</taxon>
        <taxon>Epsilonproteobacteria</taxon>
        <taxon>Campylobacterales</taxon>
        <taxon>Helicobacteraceae</taxon>
        <taxon>Helicobacter</taxon>
    </lineage>
</organism>
<gene>
    <name evidence="2" type="ORF">PF021_01155</name>
</gene>
<proteinExistence type="predicted"/>
<evidence type="ECO:0000256" key="1">
    <source>
        <dbReference type="SAM" id="Coils"/>
    </source>
</evidence>
<comment type="caution">
    <text evidence="2">The sequence shown here is derived from an EMBL/GenBank/DDBJ whole genome shotgun (WGS) entry which is preliminary data.</text>
</comment>
<name>A0ABT4VC50_9HELI</name>
<dbReference type="EMBL" id="JAQHXR010000001">
    <property type="protein sequence ID" value="MDA3968279.1"/>
    <property type="molecule type" value="Genomic_DNA"/>
</dbReference>